<organism evidence="1 2">
    <name type="scientific">Intoshia linei</name>
    <dbReference type="NCBI Taxonomy" id="1819745"/>
    <lineage>
        <taxon>Eukaryota</taxon>
        <taxon>Metazoa</taxon>
        <taxon>Spiralia</taxon>
        <taxon>Lophotrochozoa</taxon>
        <taxon>Mesozoa</taxon>
        <taxon>Orthonectida</taxon>
        <taxon>Rhopaluridae</taxon>
        <taxon>Intoshia</taxon>
    </lineage>
</organism>
<evidence type="ECO:0000313" key="2">
    <source>
        <dbReference type="Proteomes" id="UP000078046"/>
    </source>
</evidence>
<proteinExistence type="predicted"/>
<protein>
    <submittedName>
        <fullName evidence="1">Uncharacterized protein</fullName>
    </submittedName>
</protein>
<name>A0A177ARG2_9BILA</name>
<accession>A0A177ARG2</accession>
<sequence length="60" mass="7179">MRRNVETVTLLRYLHNPRKFKDESSSKTFVFPTKQVLKQYAEQVYSRLFSGHNERSTTDL</sequence>
<dbReference type="Proteomes" id="UP000078046">
    <property type="component" value="Unassembled WGS sequence"/>
</dbReference>
<gene>
    <name evidence="1" type="ORF">A3Q56_08453</name>
</gene>
<evidence type="ECO:0000313" key="1">
    <source>
        <dbReference type="EMBL" id="OAF63844.1"/>
    </source>
</evidence>
<feature type="non-terminal residue" evidence="1">
    <location>
        <position position="60"/>
    </location>
</feature>
<comment type="caution">
    <text evidence="1">The sequence shown here is derived from an EMBL/GenBank/DDBJ whole genome shotgun (WGS) entry which is preliminary data.</text>
</comment>
<dbReference type="AlphaFoldDB" id="A0A177ARG2"/>
<dbReference type="EMBL" id="LWCA01002473">
    <property type="protein sequence ID" value="OAF63844.1"/>
    <property type="molecule type" value="Genomic_DNA"/>
</dbReference>
<keyword evidence="2" id="KW-1185">Reference proteome</keyword>
<reference evidence="1 2" key="1">
    <citation type="submission" date="2016-04" db="EMBL/GenBank/DDBJ databases">
        <title>The genome of Intoshia linei affirms orthonectids as highly simplified spiralians.</title>
        <authorList>
            <person name="Mikhailov K.V."/>
            <person name="Slusarev G.S."/>
            <person name="Nikitin M.A."/>
            <person name="Logacheva M.D."/>
            <person name="Penin A."/>
            <person name="Aleoshin V."/>
            <person name="Panchin Y.V."/>
        </authorList>
    </citation>
    <scope>NUCLEOTIDE SEQUENCE [LARGE SCALE GENOMIC DNA]</scope>
    <source>
        <strain evidence="1">Intl2013</strain>
        <tissue evidence="1">Whole animal</tissue>
    </source>
</reference>